<evidence type="ECO:0000313" key="1">
    <source>
        <dbReference type="EMBL" id="AIA64549.1"/>
    </source>
</evidence>
<keyword evidence="2" id="KW-1185">Reference proteome</keyword>
<accession>A0A060AGR3</accession>
<dbReference type="EMBL" id="KC954774">
    <property type="protein sequence ID" value="AIA64549.1"/>
    <property type="molecule type" value="Genomic_DNA"/>
</dbReference>
<dbReference type="GeneID" id="19686770"/>
<sequence>MERFKGVNEISIEAGDMEDLLKKNEYLDIQDFVQEAKQKDIDQARKNAEQAARMKKFKGG</sequence>
<evidence type="ECO:0000313" key="2">
    <source>
        <dbReference type="Proteomes" id="UP000026984"/>
    </source>
</evidence>
<proteinExistence type="predicted"/>
<protein>
    <submittedName>
        <fullName evidence="1">Uncharacterized protein</fullName>
    </submittedName>
</protein>
<dbReference type="KEGG" id="vg:19686770"/>
<reference evidence="1 2" key="1">
    <citation type="submission" date="2013-04" db="EMBL/GenBank/DDBJ databases">
        <title>Complete Genome Sequence of Cronobacter sakazakii Bacteriophage CR8.</title>
        <authorList>
            <person name="Kim Y."/>
            <person name="Shin H."/>
            <person name="Ryu S."/>
        </authorList>
    </citation>
    <scope>NUCLEOTIDE SEQUENCE [LARGE SCALE GENOMIC DNA]</scope>
</reference>
<dbReference type="Proteomes" id="UP000026984">
    <property type="component" value="Segment"/>
</dbReference>
<organism evidence="1 2">
    <name type="scientific">Cronobacter phage CR8</name>
    <dbReference type="NCBI Taxonomy" id="1327934"/>
    <lineage>
        <taxon>Viruses</taxon>
        <taxon>Duplodnaviria</taxon>
        <taxon>Heunggongvirae</taxon>
        <taxon>Uroviricota</taxon>
        <taxon>Caudoviricetes</taxon>
        <taxon>Vequintavirinae</taxon>
        <taxon>Certrevirus</taxon>
        <taxon>Certrevirus CR8</taxon>
    </lineage>
</organism>
<dbReference type="RefSeq" id="YP_009042256.1">
    <property type="nucleotide sequence ID" value="NC_024354.1"/>
</dbReference>
<name>A0A060AGR3_9CAUD</name>
<gene>
    <name evidence="1" type="ORF">CR8_019</name>
</gene>